<reference evidence="8" key="3">
    <citation type="submission" date="2025-09" db="UniProtKB">
        <authorList>
            <consortium name="Ensembl"/>
        </authorList>
    </citation>
    <scope>IDENTIFICATION</scope>
</reference>
<keyword evidence="3" id="KW-0238">DNA-binding</keyword>
<feature type="region of interest" description="Disordered" evidence="6">
    <location>
        <begin position="1"/>
        <end position="111"/>
    </location>
</feature>
<dbReference type="GO" id="GO:0000978">
    <property type="term" value="F:RNA polymerase II cis-regulatory region sequence-specific DNA binding"/>
    <property type="evidence" value="ECO:0007669"/>
    <property type="project" value="TreeGrafter"/>
</dbReference>
<evidence type="ECO:0000256" key="5">
    <source>
        <dbReference type="ARBA" id="ARBA00023242"/>
    </source>
</evidence>
<comment type="subcellular location">
    <subcellularLocation>
        <location evidence="1">Nucleus</location>
    </subcellularLocation>
</comment>
<dbReference type="FunFam" id="1.10.10.10:FF:000017">
    <property type="entry name" value="transcription factor RFX3 isoform X1"/>
    <property type="match status" value="1"/>
</dbReference>
<keyword evidence="5" id="KW-0539">Nucleus</keyword>
<dbReference type="InterPro" id="IPR003150">
    <property type="entry name" value="DNA-bd_RFX"/>
</dbReference>
<feature type="compositionally biased region" description="Polar residues" evidence="6">
    <location>
        <begin position="97"/>
        <end position="111"/>
    </location>
</feature>
<dbReference type="PROSITE" id="PS51526">
    <property type="entry name" value="RFX_DBD"/>
    <property type="match status" value="1"/>
</dbReference>
<dbReference type="InterPro" id="IPR036388">
    <property type="entry name" value="WH-like_DNA-bd_sf"/>
</dbReference>
<dbReference type="Proteomes" id="UP000005226">
    <property type="component" value="Chromosome 5"/>
</dbReference>
<dbReference type="PANTHER" id="PTHR12619">
    <property type="entry name" value="RFX TRANSCRIPTION FACTOR FAMILY"/>
    <property type="match status" value="1"/>
</dbReference>
<feature type="domain" description="RFX-type winged-helix" evidence="7">
    <location>
        <begin position="314"/>
        <end position="389"/>
    </location>
</feature>
<feature type="compositionally biased region" description="Polar residues" evidence="6">
    <location>
        <begin position="14"/>
        <end position="34"/>
    </location>
</feature>
<dbReference type="PANTHER" id="PTHR12619:SF23">
    <property type="entry name" value="MHC CLASS II REGULATORY FACTOR RFX1"/>
    <property type="match status" value="1"/>
</dbReference>
<sequence>MATSGYVGEIQPAVQPQGTGVTITPGQTDASSTPSSPPQFLAEIQTTVVTPTVVTPTGQATPPDQAPSITNPKPSAANQPQPAAQTQPAQTQYVTAEIQSSPTQSGNPQTAPQYIVVTVTEGSLHSSESVPDSNPPPAVVQTGVPTQVVQQVQTAQQRSVVQATSQITKTEPGTQLSVTSLQPVHITPEVQQQLSSVPVQHVYTNQVQYVEGTDTNYTTSTIRSSTFPYSETPLYTQTTPTQYYEGQQTPGSQASTPGTPLTVSVTAGTTGGTNGGTAGSYVIQGGYMLSSSSSGGAASNTQNYSHTARASPATVQWLLDNYETAEGVSLPRSTLYCHYLLHCQEQKLEPVNAASFGKLIRSVFMGLRTRRLGTRGNSKYHYYGLRIKAGSSLLRLMEDQQHLAMRQQPFSQKQRYACEQPHISVLPSPGTSQQQGSGQVDISTQVQQYQQFLDASRALPEFPDIDLQGKPLPDGVELEHIKSFQVLYREHCEAILDVMVNLQFTLVETLWKTFWRFSQSQAGDATLAVHDESEKRLPKSCLVLLCKYEPVLRWSRDCDNSLYQGLVEILIPDVLRPIPSALTQAIRNFAKSLESWLTNAMMNIPEEMVRIKVTSANAFAQTLRRYTSLNHLAQAARAVLQNTAQINQMLSDLNRVDFANVQEQASWVCRCEDRVVQRLEQDFKLTLQQQNSLEQWAAWLDGVVSQVLKPYQHSPAFPKAAKLFLLKWSFYSSMVIRDLTLRSAASFGSFHLIRLLYDEYMYYLIEHRVAQAKGETPIAVMGEFASLGRGLRQLDPDKDEEEEEEEESDEEGQELSLPSDGAVLGEESLEPPAKLARTDQGVLFTSGSATN</sequence>
<feature type="compositionally biased region" description="Acidic residues" evidence="6">
    <location>
        <begin position="797"/>
        <end position="813"/>
    </location>
</feature>
<evidence type="ECO:0000259" key="7">
    <source>
        <dbReference type="PROSITE" id="PS51526"/>
    </source>
</evidence>
<feature type="compositionally biased region" description="Low complexity" evidence="6">
    <location>
        <begin position="76"/>
        <end position="96"/>
    </location>
</feature>
<evidence type="ECO:0000256" key="1">
    <source>
        <dbReference type="ARBA" id="ARBA00004123"/>
    </source>
</evidence>
<dbReference type="GeneTree" id="ENSGT01050000244879"/>
<organism evidence="8 9">
    <name type="scientific">Takifugu rubripes</name>
    <name type="common">Japanese pufferfish</name>
    <name type="synonym">Fugu rubripes</name>
    <dbReference type="NCBI Taxonomy" id="31033"/>
    <lineage>
        <taxon>Eukaryota</taxon>
        <taxon>Metazoa</taxon>
        <taxon>Chordata</taxon>
        <taxon>Craniata</taxon>
        <taxon>Vertebrata</taxon>
        <taxon>Euteleostomi</taxon>
        <taxon>Actinopterygii</taxon>
        <taxon>Neopterygii</taxon>
        <taxon>Teleostei</taxon>
        <taxon>Neoteleostei</taxon>
        <taxon>Acanthomorphata</taxon>
        <taxon>Eupercaria</taxon>
        <taxon>Tetraodontiformes</taxon>
        <taxon>Tetradontoidea</taxon>
        <taxon>Tetraodontidae</taxon>
        <taxon>Takifugu</taxon>
    </lineage>
</organism>
<dbReference type="InterPro" id="IPR057321">
    <property type="entry name" value="RFX1-4/6/8-like_BCD"/>
</dbReference>
<feature type="compositionally biased region" description="Low complexity" evidence="6">
    <location>
        <begin position="46"/>
        <end position="63"/>
    </location>
</feature>
<dbReference type="SUPFAM" id="SSF46785">
    <property type="entry name" value="Winged helix' DNA-binding domain"/>
    <property type="match status" value="1"/>
</dbReference>
<dbReference type="GO" id="GO:0005634">
    <property type="term" value="C:nucleus"/>
    <property type="evidence" value="ECO:0007669"/>
    <property type="project" value="UniProtKB-SubCell"/>
</dbReference>
<evidence type="ECO:0000256" key="3">
    <source>
        <dbReference type="ARBA" id="ARBA00023125"/>
    </source>
</evidence>
<keyword evidence="2" id="KW-0805">Transcription regulation</keyword>
<keyword evidence="4" id="KW-0804">Transcription</keyword>
<dbReference type="Pfam" id="PF25340">
    <property type="entry name" value="BCD_RFX"/>
    <property type="match status" value="1"/>
</dbReference>
<reference evidence="8 9" key="1">
    <citation type="journal article" date="2011" name="Genome Biol. Evol.">
        <title>Integration of the genetic map and genome assembly of fugu facilitates insights into distinct features of genome evolution in teleosts and mammals.</title>
        <authorList>
            <person name="Kai W."/>
            <person name="Kikuchi K."/>
            <person name="Tohari S."/>
            <person name="Chew A.K."/>
            <person name="Tay A."/>
            <person name="Fujiwara A."/>
            <person name="Hosoya S."/>
            <person name="Suetake H."/>
            <person name="Naruse K."/>
            <person name="Brenner S."/>
            <person name="Suzuki Y."/>
            <person name="Venkatesh B."/>
        </authorList>
    </citation>
    <scope>NUCLEOTIDE SEQUENCE [LARGE SCALE GENOMIC DNA]</scope>
</reference>
<dbReference type="Gene3D" id="1.10.10.10">
    <property type="entry name" value="Winged helix-like DNA-binding domain superfamily/Winged helix DNA-binding domain"/>
    <property type="match status" value="1"/>
</dbReference>
<name>A0A674MIU0_TAKRU</name>
<evidence type="ECO:0000256" key="6">
    <source>
        <dbReference type="SAM" id="MobiDB-lite"/>
    </source>
</evidence>
<evidence type="ECO:0000256" key="2">
    <source>
        <dbReference type="ARBA" id="ARBA00023015"/>
    </source>
</evidence>
<dbReference type="Pfam" id="PF04589">
    <property type="entry name" value="RFX1_trans_act"/>
    <property type="match status" value="1"/>
</dbReference>
<evidence type="ECO:0000313" key="8">
    <source>
        <dbReference type="Ensembl" id="ENSTRUP00000060924.1"/>
    </source>
</evidence>
<evidence type="ECO:0000313" key="9">
    <source>
        <dbReference type="Proteomes" id="UP000005226"/>
    </source>
</evidence>
<dbReference type="GO" id="GO:0000981">
    <property type="term" value="F:DNA-binding transcription factor activity, RNA polymerase II-specific"/>
    <property type="evidence" value="ECO:0007669"/>
    <property type="project" value="TreeGrafter"/>
</dbReference>
<dbReference type="Ensembl" id="ENSTRUT00000070799.1">
    <property type="protein sequence ID" value="ENSTRUP00000060924.1"/>
    <property type="gene ID" value="ENSTRUG00000012387.3"/>
</dbReference>
<proteinExistence type="predicted"/>
<feature type="region of interest" description="Disordered" evidence="6">
    <location>
        <begin position="791"/>
        <end position="851"/>
    </location>
</feature>
<accession>A0A674MIU0</accession>
<dbReference type="AlphaFoldDB" id="A0A674MIU0"/>
<dbReference type="InterPro" id="IPR039779">
    <property type="entry name" value="RFX-like"/>
</dbReference>
<dbReference type="InterPro" id="IPR007668">
    <property type="entry name" value="RFX1_trans_act"/>
</dbReference>
<keyword evidence="9" id="KW-1185">Reference proteome</keyword>
<dbReference type="Pfam" id="PF02257">
    <property type="entry name" value="RFX_DNA_binding"/>
    <property type="match status" value="1"/>
</dbReference>
<evidence type="ECO:0000256" key="4">
    <source>
        <dbReference type="ARBA" id="ARBA00023163"/>
    </source>
</evidence>
<dbReference type="InterPro" id="IPR036390">
    <property type="entry name" value="WH_DNA-bd_sf"/>
</dbReference>
<protein>
    <submittedName>
        <fullName evidence="8">Regulatory factor X, 1a (influences HLA class II expression)</fullName>
    </submittedName>
</protein>
<gene>
    <name evidence="8" type="primary">rfx1a</name>
</gene>
<reference evidence="8" key="2">
    <citation type="submission" date="2025-08" db="UniProtKB">
        <authorList>
            <consortium name="Ensembl"/>
        </authorList>
    </citation>
    <scope>IDENTIFICATION</scope>
</reference>